<proteinExistence type="predicted"/>
<accession>A0A1Q9B139</accession>
<evidence type="ECO:0000313" key="2">
    <source>
        <dbReference type="Proteomes" id="UP000186364"/>
    </source>
</evidence>
<dbReference type="EMBL" id="MKIP01000031">
    <property type="protein sequence ID" value="OLP61687.1"/>
    <property type="molecule type" value="Genomic_DNA"/>
</dbReference>
<dbReference type="AlphaFoldDB" id="A0A1Q9B139"/>
<organism evidence="1 2">
    <name type="scientific">Xaviernesmea oryzae</name>
    <dbReference type="NCBI Taxonomy" id="464029"/>
    <lineage>
        <taxon>Bacteria</taxon>
        <taxon>Pseudomonadati</taxon>
        <taxon>Pseudomonadota</taxon>
        <taxon>Alphaproteobacteria</taxon>
        <taxon>Hyphomicrobiales</taxon>
        <taxon>Rhizobiaceae</taxon>
        <taxon>Rhizobium/Agrobacterium group</taxon>
        <taxon>Xaviernesmea</taxon>
    </lineage>
</organism>
<comment type="caution">
    <text evidence="1">The sequence shown here is derived from an EMBL/GenBank/DDBJ whole genome shotgun (WGS) entry which is preliminary data.</text>
</comment>
<sequence>MKVVLSPFAIDYVRREAKYLRAGSRKAAQQFADDLKRLRQSLSMFPEIGKRTDEILIFAIRHGRERPPGFVIEDDFDFEDTDRR</sequence>
<dbReference type="Proteomes" id="UP000186364">
    <property type="component" value="Unassembled WGS sequence"/>
</dbReference>
<dbReference type="RefSeq" id="WP_075626350.1">
    <property type="nucleotide sequence ID" value="NZ_FOAM01000005.1"/>
</dbReference>
<evidence type="ECO:0000313" key="1">
    <source>
        <dbReference type="EMBL" id="OLP61687.1"/>
    </source>
</evidence>
<dbReference type="Gene3D" id="3.30.2310.20">
    <property type="entry name" value="RelE-like"/>
    <property type="match status" value="1"/>
</dbReference>
<dbReference type="InterPro" id="IPR035093">
    <property type="entry name" value="RelE/ParE_toxin_dom_sf"/>
</dbReference>
<keyword evidence="2" id="KW-1185">Reference proteome</keyword>
<reference evidence="1 2" key="1">
    <citation type="submission" date="2016-09" db="EMBL/GenBank/DDBJ databases">
        <title>Rhizobium sp. nov., a novel species isolated from the rice rhizosphere.</title>
        <authorList>
            <person name="Zhao J."/>
            <person name="Zhang X."/>
        </authorList>
    </citation>
    <scope>NUCLEOTIDE SEQUENCE [LARGE SCALE GENOMIC DNA]</scope>
    <source>
        <strain evidence="1 2">1.7048</strain>
    </source>
</reference>
<name>A0A1Q9B139_9HYPH</name>
<gene>
    <name evidence="1" type="ORF">BJF93_08795</name>
</gene>
<protein>
    <submittedName>
        <fullName evidence="1">Uncharacterized protein</fullName>
    </submittedName>
</protein>
<dbReference type="OrthoDB" id="8302885at2"/>